<reference evidence="1" key="1">
    <citation type="submission" date="2020-02" db="EMBL/GenBank/DDBJ databases">
        <title>Genome sequencing of the panga catfish, Pangasius djambal.</title>
        <authorList>
            <person name="Wen M."/>
            <person name="Zahm M."/>
            <person name="Roques C."/>
            <person name="Cabau C."/>
            <person name="Klopp C."/>
            <person name="Donnadieu C."/>
            <person name="Jouanno E."/>
            <person name="Avarre J.-C."/>
            <person name="Campet M."/>
            <person name="Ha T."/>
            <person name="Dugue R."/>
            <person name="Lampietro C."/>
            <person name="Louis A."/>
            <person name="Herpin A."/>
            <person name="Echchiki A."/>
            <person name="Berthelot C."/>
            <person name="Parey E."/>
            <person name="Roest-Crollius H."/>
            <person name="Braasch I."/>
            <person name="Postlethwait J.H."/>
            <person name="Bobe J."/>
            <person name="Montfort J."/>
            <person name="Bouchez O."/>
            <person name="Begum T."/>
            <person name="Schartl M."/>
            <person name="Gustiano R."/>
            <person name="Guiguen Y."/>
        </authorList>
    </citation>
    <scope>NUCLEOTIDE SEQUENCE</scope>
    <source>
        <strain evidence="1">Pdj_M5554</strain>
    </source>
</reference>
<evidence type="ECO:0000313" key="2">
    <source>
        <dbReference type="Proteomes" id="UP000830395"/>
    </source>
</evidence>
<gene>
    <name evidence="1" type="ORF">PDJAM_G00085560</name>
</gene>
<comment type="caution">
    <text evidence="1">The sequence shown here is derived from an EMBL/GenBank/DDBJ whole genome shotgun (WGS) entry which is preliminary data.</text>
</comment>
<protein>
    <submittedName>
        <fullName evidence="1">Uncharacterized protein</fullName>
    </submittedName>
</protein>
<sequence length="72" mass="7894">MSVLKRSVLVGFFLLALVAVSHAACMHGKIKAGATHCQDWVDKTWHPFGSSWTNSKCTQCSCSDDFIRCCDG</sequence>
<dbReference type="Proteomes" id="UP000830395">
    <property type="component" value="Chromosome 17"/>
</dbReference>
<evidence type="ECO:0000313" key="1">
    <source>
        <dbReference type="EMBL" id="MCJ8742720.1"/>
    </source>
</evidence>
<keyword evidence="2" id="KW-1185">Reference proteome</keyword>
<organism evidence="1 2">
    <name type="scientific">Pangasius djambal</name>
    <dbReference type="NCBI Taxonomy" id="1691987"/>
    <lineage>
        <taxon>Eukaryota</taxon>
        <taxon>Metazoa</taxon>
        <taxon>Chordata</taxon>
        <taxon>Craniata</taxon>
        <taxon>Vertebrata</taxon>
        <taxon>Euteleostomi</taxon>
        <taxon>Actinopterygii</taxon>
        <taxon>Neopterygii</taxon>
        <taxon>Teleostei</taxon>
        <taxon>Ostariophysi</taxon>
        <taxon>Siluriformes</taxon>
        <taxon>Pangasiidae</taxon>
        <taxon>Pangasius</taxon>
    </lineage>
</organism>
<proteinExistence type="predicted"/>
<accession>A0ACC5Z3L4</accession>
<dbReference type="EMBL" id="CM040991">
    <property type="protein sequence ID" value="MCJ8742720.1"/>
    <property type="molecule type" value="Genomic_DNA"/>
</dbReference>
<name>A0ACC5Z3L4_9TELE</name>